<proteinExistence type="predicted"/>
<accession>A0AB36D4F3</accession>
<comment type="caution">
    <text evidence="3">The sequence shown here is derived from an EMBL/GenBank/DDBJ whole genome shotgun (WGS) entry which is preliminary data.</text>
</comment>
<dbReference type="Pfam" id="PF06527">
    <property type="entry name" value="TniQ"/>
    <property type="match status" value="1"/>
</dbReference>
<evidence type="ECO:0000259" key="2">
    <source>
        <dbReference type="Pfam" id="PF15978"/>
    </source>
</evidence>
<dbReference type="InterPro" id="IPR009492">
    <property type="entry name" value="TniQ"/>
</dbReference>
<evidence type="ECO:0000313" key="3">
    <source>
        <dbReference type="EMBL" id="NMZ82879.1"/>
    </source>
</evidence>
<gene>
    <name evidence="3" type="ORF">HBO26_26650</name>
</gene>
<sequence length="555" mass="62842">MHLKLHFFPTAFPDETLHSLISRYASLCGVRSIRAAFSGLKSAAAFSQNVAFPSHLRDFVEALPSGTELSVAEILMRHTLLPYYAPFLSMRQVEHARALMTADGKGLMLKLGVNASRIEFASRVRLCEECIAQDQVQRGVAYWHRVHMLPGVLVCPHHGTSLRILDHRWSSRNSRQLTLPSDEHVQAHTIPLDIPSLCKPPLHDIALRSLQVLESEVSALSADTMRYTFMQKATQLNLASGNHRLYLQLLAQHMTNFFAALPRDWEFAVLGNVGGDTPATWVTKLLRKPITSHHPLKYILLAGALDVDMARLLHEQRPLEREVASGPKTHMRLPRRDLPETSSEGLDCSLTAVWEHVLEGADAKKIAAVLGVSLAYVYRRIRSVPGGQDAWRKARFQIQLCARRRVFEADYRLQKAHACKGYAWLYRNDKQWLSRSTTNPSIHRAPRINSSEMFASLDNRLAGEVRQCADVLYGFKGKPVRVSRTRIGRELHVLSRFEKQLSKLPLCAAALDKVCESVESFHERRLRWARRKLLSEGKPVTRSSLYRLASIRLTV</sequence>
<feature type="domain" description="Transposon Tn7 transposition protein TnsD C-terminal" evidence="2">
    <location>
        <begin position="359"/>
        <end position="511"/>
    </location>
</feature>
<evidence type="ECO:0000313" key="4">
    <source>
        <dbReference type="Proteomes" id="UP000548707"/>
    </source>
</evidence>
<feature type="domain" description="TniQ" evidence="1">
    <location>
        <begin position="7"/>
        <end position="162"/>
    </location>
</feature>
<dbReference type="EMBL" id="JAAQXV010000011">
    <property type="protein sequence ID" value="NMZ82879.1"/>
    <property type="molecule type" value="Genomic_DNA"/>
</dbReference>
<dbReference type="AlphaFoldDB" id="A0AB36D4F3"/>
<organism evidence="3 4">
    <name type="scientific">Pseudomonas mandelii</name>
    <dbReference type="NCBI Taxonomy" id="75612"/>
    <lineage>
        <taxon>Bacteria</taxon>
        <taxon>Pseudomonadati</taxon>
        <taxon>Pseudomonadota</taxon>
        <taxon>Gammaproteobacteria</taxon>
        <taxon>Pseudomonadales</taxon>
        <taxon>Pseudomonadaceae</taxon>
        <taxon>Pseudomonas</taxon>
    </lineage>
</organism>
<dbReference type="InterPro" id="IPR032750">
    <property type="entry name" value="TnsD_C"/>
</dbReference>
<evidence type="ECO:0000259" key="1">
    <source>
        <dbReference type="Pfam" id="PF06527"/>
    </source>
</evidence>
<dbReference type="Pfam" id="PF15978">
    <property type="entry name" value="TnsD"/>
    <property type="match status" value="2"/>
</dbReference>
<protein>
    <submittedName>
        <fullName evidence="3">Transposase</fullName>
    </submittedName>
</protein>
<reference evidence="3 4" key="1">
    <citation type="journal article" date="2020" name="Front. Microbiol.">
        <title>Genetic Organization of the aprX-lipA2 Operon Affects the Proteolytic Potential of Pseudomonas Species in Milk.</title>
        <authorList>
            <person name="Maier C."/>
            <person name="Huptas C."/>
            <person name="von Neubeck M."/>
            <person name="Scherer S."/>
            <person name="Wenning M."/>
            <person name="Lucking G."/>
        </authorList>
    </citation>
    <scope>NUCLEOTIDE SEQUENCE [LARGE SCALE GENOMIC DNA]</scope>
    <source>
        <strain evidence="3 4">WS 5114</strain>
    </source>
</reference>
<feature type="domain" description="Transposon Tn7 transposition protein TnsD C-terminal" evidence="2">
    <location>
        <begin position="210"/>
        <end position="317"/>
    </location>
</feature>
<name>A0AB36D4F3_9PSED</name>
<dbReference type="RefSeq" id="WP_169858132.1">
    <property type="nucleotide sequence ID" value="NZ_JAAQXV010000011.1"/>
</dbReference>
<dbReference type="Proteomes" id="UP000548707">
    <property type="component" value="Unassembled WGS sequence"/>
</dbReference>